<feature type="transmembrane region" description="Helical" evidence="1">
    <location>
        <begin position="133"/>
        <end position="153"/>
    </location>
</feature>
<name>I8UG29_9BACL</name>
<reference evidence="2 3" key="1">
    <citation type="journal article" date="2012" name="J. Bacteriol.">
        <title>Genome of Bacillus macauensis ZFHKF-1, a Long-Chain-Forming Bacterium.</title>
        <authorList>
            <person name="Cai L."/>
            <person name="Zhang T."/>
        </authorList>
    </citation>
    <scope>NUCLEOTIDE SEQUENCE [LARGE SCALE GENOMIC DNA]</scope>
    <source>
        <strain evidence="2 3">ZFHKF-1</strain>
    </source>
</reference>
<sequence>MNCWKSVNLYRQYGTQRIYITACAVALFSFMVFTNLYERLFPSIYHYEYGLLPLLFTLITVLPIHKVLHCLPLWLTGKKAKIILLKKNKTPYLYCQFSQTVSRAMMIVSVMTPLFMVIALSHISAFAFPHLTIFFITFSAIHTGICSLDVLYLGHLLKAPKSSYVEDVPSGFHILVKQS</sequence>
<dbReference type="Proteomes" id="UP000004080">
    <property type="component" value="Unassembled WGS sequence"/>
</dbReference>
<keyword evidence="1" id="KW-0812">Transmembrane</keyword>
<evidence type="ECO:0008006" key="4">
    <source>
        <dbReference type="Google" id="ProtNLM"/>
    </source>
</evidence>
<feature type="transmembrane region" description="Helical" evidence="1">
    <location>
        <begin position="104"/>
        <end position="127"/>
    </location>
</feature>
<comment type="caution">
    <text evidence="2">The sequence shown here is derived from an EMBL/GenBank/DDBJ whole genome shotgun (WGS) entry which is preliminary data.</text>
</comment>
<keyword evidence="1" id="KW-0472">Membrane</keyword>
<evidence type="ECO:0000256" key="1">
    <source>
        <dbReference type="SAM" id="Phobius"/>
    </source>
</evidence>
<dbReference type="PATRIC" id="fig|1196324.3.peg.1737"/>
<dbReference type="STRING" id="1196324.A374_08469"/>
<feature type="transmembrane region" description="Helical" evidence="1">
    <location>
        <begin position="49"/>
        <end position="75"/>
    </location>
</feature>
<dbReference type="EMBL" id="AKKV01000024">
    <property type="protein sequence ID" value="EIT85855.1"/>
    <property type="molecule type" value="Genomic_DNA"/>
</dbReference>
<accession>I8UG29</accession>
<dbReference type="InterPro" id="IPR021683">
    <property type="entry name" value="DUF3267"/>
</dbReference>
<protein>
    <recommendedName>
        <fullName evidence="4">DUF3267 domain-containing protein</fullName>
    </recommendedName>
</protein>
<dbReference type="AlphaFoldDB" id="I8UG29"/>
<keyword evidence="1" id="KW-1133">Transmembrane helix</keyword>
<evidence type="ECO:0000313" key="3">
    <source>
        <dbReference type="Proteomes" id="UP000004080"/>
    </source>
</evidence>
<dbReference type="RefSeq" id="WP_007201787.1">
    <property type="nucleotide sequence ID" value="NZ_AKKV01000024.1"/>
</dbReference>
<evidence type="ECO:0000313" key="2">
    <source>
        <dbReference type="EMBL" id="EIT85855.1"/>
    </source>
</evidence>
<feature type="transmembrane region" description="Helical" evidence="1">
    <location>
        <begin position="18"/>
        <end position="37"/>
    </location>
</feature>
<keyword evidence="3" id="KW-1185">Reference proteome</keyword>
<gene>
    <name evidence="2" type="ORF">A374_08469</name>
</gene>
<organism evidence="2 3">
    <name type="scientific">Fictibacillus macauensis ZFHKF-1</name>
    <dbReference type="NCBI Taxonomy" id="1196324"/>
    <lineage>
        <taxon>Bacteria</taxon>
        <taxon>Bacillati</taxon>
        <taxon>Bacillota</taxon>
        <taxon>Bacilli</taxon>
        <taxon>Bacillales</taxon>
        <taxon>Fictibacillaceae</taxon>
        <taxon>Fictibacillus</taxon>
    </lineage>
</organism>
<dbReference type="Pfam" id="PF11667">
    <property type="entry name" value="DUF3267"/>
    <property type="match status" value="1"/>
</dbReference>
<proteinExistence type="predicted"/>